<sequence>MYRQGSPVDRLPEEILSYVFVLGAQPVKWGMPSDGVVLRDNTNISPCAGFPYNHPVRVASVSKHWRQVALNTPALWNKIFLSLRDVYEDTGDMDLRFASMFLERSRNYRLDIFVDARDPEWDFSEFDPSTAGNTPCEDTDVDDRYFHPFTMTYMQDALGLILSELHRCRFLTVLVDRWYHMYLTLLCLNGGTTQAPLLESLILMRCNEIVAHSPVFKPETFAAAPLLPFRGALAGTAYPRLNRLVLSGVHFDWSAFPSRLPDPVSCGARLHSLDLSYLCKAVRPSITEFRSLLERCSALKELSIVLSMPRHDPTAVDLDVEPVVLHRLEKLTFGYDDGNDAVYTLRVFQAPNLRVLTLCDATSPTAFFEQDGGCVLAYFAQQDPIIPEVGTLHVQEMPLRPLFPLLEEVTVHSVKASVEAFQLFFASLPQLSSLKLSRMRQECFVALRPSRPCDPPYCPCPLVNCFRAFDYFAVLQPLVLAVLQERSDYGAVAHDVQAQPVDEDSDSSDEEGDSGRVELSNFEAALFESQLRAAGMGGLLDAAVAAVNAATATMANALAPAPFIQQAQQPAAPATAGRL</sequence>
<evidence type="ECO:0000313" key="2">
    <source>
        <dbReference type="EMBL" id="CCM05303.1"/>
    </source>
</evidence>
<dbReference type="GeneID" id="24100214"/>
<dbReference type="Gene3D" id="3.80.10.10">
    <property type="entry name" value="Ribonuclease Inhibitor"/>
    <property type="match status" value="1"/>
</dbReference>
<dbReference type="InParanoid" id="J4GEQ6"/>
<accession>J4GEQ6</accession>
<dbReference type="RefSeq" id="XP_012184586.1">
    <property type="nucleotide sequence ID" value="XM_012329196.1"/>
</dbReference>
<feature type="region of interest" description="Disordered" evidence="1">
    <location>
        <begin position="494"/>
        <end position="515"/>
    </location>
</feature>
<dbReference type="InterPro" id="IPR036047">
    <property type="entry name" value="F-box-like_dom_sf"/>
</dbReference>
<proteinExistence type="predicted"/>
<dbReference type="Gene3D" id="1.20.1280.50">
    <property type="match status" value="1"/>
</dbReference>
<dbReference type="OrthoDB" id="2750047at2759"/>
<reference evidence="2 3" key="1">
    <citation type="journal article" date="2012" name="Appl. Environ. Microbiol.">
        <title>Short-read sequencing for genomic analysis of the brown rot fungus Fibroporia radiculosa.</title>
        <authorList>
            <person name="Tang J.D."/>
            <person name="Perkins A.D."/>
            <person name="Sonstegard T.S."/>
            <person name="Schroeder S.G."/>
            <person name="Burgess S.C."/>
            <person name="Diehl S.V."/>
        </authorList>
    </citation>
    <scope>NUCLEOTIDE SEQUENCE [LARGE SCALE GENOMIC DNA]</scope>
    <source>
        <strain evidence="2 3">TFFH 294</strain>
    </source>
</reference>
<protein>
    <submittedName>
        <fullName evidence="2">Uncharacterized protein</fullName>
    </submittedName>
</protein>
<gene>
    <name evidence="2" type="ORF">FIBRA_07517</name>
</gene>
<dbReference type="SUPFAM" id="SSF52047">
    <property type="entry name" value="RNI-like"/>
    <property type="match status" value="1"/>
</dbReference>
<dbReference type="EMBL" id="HE797185">
    <property type="protein sequence ID" value="CCM05303.1"/>
    <property type="molecule type" value="Genomic_DNA"/>
</dbReference>
<dbReference type="SUPFAM" id="SSF81383">
    <property type="entry name" value="F-box domain"/>
    <property type="match status" value="1"/>
</dbReference>
<dbReference type="Proteomes" id="UP000006352">
    <property type="component" value="Unassembled WGS sequence"/>
</dbReference>
<feature type="compositionally biased region" description="Acidic residues" evidence="1">
    <location>
        <begin position="501"/>
        <end position="512"/>
    </location>
</feature>
<organism evidence="2 3">
    <name type="scientific">Fibroporia radiculosa</name>
    <dbReference type="NCBI Taxonomy" id="599839"/>
    <lineage>
        <taxon>Eukaryota</taxon>
        <taxon>Fungi</taxon>
        <taxon>Dikarya</taxon>
        <taxon>Basidiomycota</taxon>
        <taxon>Agaricomycotina</taxon>
        <taxon>Agaricomycetes</taxon>
        <taxon>Polyporales</taxon>
        <taxon>Fibroporiaceae</taxon>
        <taxon>Fibroporia</taxon>
    </lineage>
</organism>
<evidence type="ECO:0000256" key="1">
    <source>
        <dbReference type="SAM" id="MobiDB-lite"/>
    </source>
</evidence>
<evidence type="ECO:0000313" key="3">
    <source>
        <dbReference type="Proteomes" id="UP000006352"/>
    </source>
</evidence>
<keyword evidence="3" id="KW-1185">Reference proteome</keyword>
<name>J4GEQ6_9APHY</name>
<dbReference type="HOGENOM" id="CLU_020999_2_0_1"/>
<dbReference type="AlphaFoldDB" id="J4GEQ6"/>
<dbReference type="InterPro" id="IPR032675">
    <property type="entry name" value="LRR_dom_sf"/>
</dbReference>
<dbReference type="STRING" id="599839.J4GEQ6"/>